<dbReference type="GO" id="GO:0016787">
    <property type="term" value="F:hydrolase activity"/>
    <property type="evidence" value="ECO:0007669"/>
    <property type="project" value="UniProtKB-KW"/>
</dbReference>
<dbReference type="OrthoDB" id="1188001at2"/>
<evidence type="ECO:0000259" key="3">
    <source>
        <dbReference type="PROSITE" id="PS51462"/>
    </source>
</evidence>
<dbReference type="Proteomes" id="UP000318384">
    <property type="component" value="Chromosome"/>
</dbReference>
<gene>
    <name evidence="4" type="primary">rppH</name>
    <name evidence="4" type="ORF">V202x_08890</name>
</gene>
<name>A0A517WQJ2_9PLAN</name>
<comment type="cofactor">
    <cofactor evidence="1">
        <name>Mg(2+)</name>
        <dbReference type="ChEBI" id="CHEBI:18420"/>
    </cofactor>
</comment>
<dbReference type="EMBL" id="CP037422">
    <property type="protein sequence ID" value="QDU07532.1"/>
    <property type="molecule type" value="Genomic_DNA"/>
</dbReference>
<dbReference type="PANTHER" id="PTHR43046:SF14">
    <property type="entry name" value="MUTT_NUDIX FAMILY PROTEIN"/>
    <property type="match status" value="1"/>
</dbReference>
<dbReference type="PROSITE" id="PS51462">
    <property type="entry name" value="NUDIX"/>
    <property type="match status" value="1"/>
</dbReference>
<dbReference type="Gene3D" id="3.90.79.10">
    <property type="entry name" value="Nucleoside Triphosphate Pyrophosphohydrolase"/>
    <property type="match status" value="1"/>
</dbReference>
<protein>
    <submittedName>
        <fullName evidence="4">RNA pyrophosphohydrolase</fullName>
        <ecNumber evidence="4">3.6.1.-</ecNumber>
    </submittedName>
</protein>
<dbReference type="RefSeq" id="WP_145171543.1">
    <property type="nucleotide sequence ID" value="NZ_CP037422.1"/>
</dbReference>
<keyword evidence="2 4" id="KW-0378">Hydrolase</keyword>
<evidence type="ECO:0000313" key="4">
    <source>
        <dbReference type="EMBL" id="QDU07532.1"/>
    </source>
</evidence>
<dbReference type="InterPro" id="IPR015797">
    <property type="entry name" value="NUDIX_hydrolase-like_dom_sf"/>
</dbReference>
<feature type="domain" description="Nudix hydrolase" evidence="3">
    <location>
        <begin position="2"/>
        <end position="152"/>
    </location>
</feature>
<evidence type="ECO:0000256" key="2">
    <source>
        <dbReference type="ARBA" id="ARBA00022801"/>
    </source>
</evidence>
<sequence>MKQRNSARAILLNNRSQVLLIQHQDTIPVDPAQPDVLKYWATPGGGIEEGEQPVDALQRELREELALNNVTIGRQIGVRNVSLNLPGEGCVISHEIYFVCHVSERPELNHAGLSECEHGTFKGIRWWSLEALHNTTEILRPSALTELVENALCADSEPVLLQD</sequence>
<dbReference type="InterPro" id="IPR000086">
    <property type="entry name" value="NUDIX_hydrolase_dom"/>
</dbReference>
<accession>A0A517WQJ2</accession>
<keyword evidence="5" id="KW-1185">Reference proteome</keyword>
<dbReference type="SUPFAM" id="SSF55811">
    <property type="entry name" value="Nudix"/>
    <property type="match status" value="1"/>
</dbReference>
<dbReference type="CDD" id="cd04685">
    <property type="entry name" value="NUDIX_Hydrolase"/>
    <property type="match status" value="1"/>
</dbReference>
<proteinExistence type="predicted"/>
<evidence type="ECO:0000256" key="1">
    <source>
        <dbReference type="ARBA" id="ARBA00001946"/>
    </source>
</evidence>
<reference evidence="4 5" key="1">
    <citation type="submission" date="2019-03" db="EMBL/GenBank/DDBJ databases">
        <title>Deep-cultivation of Planctomycetes and their phenomic and genomic characterization uncovers novel biology.</title>
        <authorList>
            <person name="Wiegand S."/>
            <person name="Jogler M."/>
            <person name="Boedeker C."/>
            <person name="Pinto D."/>
            <person name="Vollmers J."/>
            <person name="Rivas-Marin E."/>
            <person name="Kohn T."/>
            <person name="Peeters S.H."/>
            <person name="Heuer A."/>
            <person name="Rast P."/>
            <person name="Oberbeckmann S."/>
            <person name="Bunk B."/>
            <person name="Jeske O."/>
            <person name="Meyerdierks A."/>
            <person name="Storesund J.E."/>
            <person name="Kallscheuer N."/>
            <person name="Luecker S."/>
            <person name="Lage O.M."/>
            <person name="Pohl T."/>
            <person name="Merkel B.J."/>
            <person name="Hornburger P."/>
            <person name="Mueller R.-W."/>
            <person name="Bruemmer F."/>
            <person name="Labrenz M."/>
            <person name="Spormann A.M."/>
            <person name="Op den Camp H."/>
            <person name="Overmann J."/>
            <person name="Amann R."/>
            <person name="Jetten M.S.M."/>
            <person name="Mascher T."/>
            <person name="Medema M.H."/>
            <person name="Devos D.P."/>
            <person name="Kaster A.-K."/>
            <person name="Ovreas L."/>
            <person name="Rohde M."/>
            <person name="Galperin M.Y."/>
            <person name="Jogler C."/>
        </authorList>
    </citation>
    <scope>NUCLEOTIDE SEQUENCE [LARGE SCALE GENOMIC DNA]</scope>
    <source>
        <strain evidence="4 5">V202</strain>
    </source>
</reference>
<dbReference type="Pfam" id="PF00293">
    <property type="entry name" value="NUDIX"/>
    <property type="match status" value="1"/>
</dbReference>
<organism evidence="4 5">
    <name type="scientific">Gimesia aquarii</name>
    <dbReference type="NCBI Taxonomy" id="2527964"/>
    <lineage>
        <taxon>Bacteria</taxon>
        <taxon>Pseudomonadati</taxon>
        <taxon>Planctomycetota</taxon>
        <taxon>Planctomycetia</taxon>
        <taxon>Planctomycetales</taxon>
        <taxon>Planctomycetaceae</taxon>
        <taxon>Gimesia</taxon>
    </lineage>
</organism>
<evidence type="ECO:0000313" key="5">
    <source>
        <dbReference type="Proteomes" id="UP000318384"/>
    </source>
</evidence>
<dbReference type="AlphaFoldDB" id="A0A517WQJ2"/>
<dbReference type="PANTHER" id="PTHR43046">
    <property type="entry name" value="GDP-MANNOSE MANNOSYL HYDROLASE"/>
    <property type="match status" value="1"/>
</dbReference>
<dbReference type="EC" id="3.6.1.-" evidence="4"/>